<evidence type="ECO:0000256" key="1">
    <source>
        <dbReference type="SAM" id="SignalP"/>
    </source>
</evidence>
<accession>A0A9D9DZJ9</accession>
<dbReference type="EMBL" id="JADIMT010000004">
    <property type="protein sequence ID" value="MBO8435421.1"/>
    <property type="molecule type" value="Genomic_DNA"/>
</dbReference>
<dbReference type="AlphaFoldDB" id="A0A9D9DZJ9"/>
<sequence length="313" mass="34003">MKKLITLIVMISLVFSLSAADPVTLFGLLTPGLAYSGETLESETLDTFATATPLYGLVATSKLNRIGFDSVALFSGDINDIAANLEKNTDVLLQTGLSLMALESVDVESAKGSITLTPDLSEIMALRASFIVDYDNFSMMYYIGARTEILELDGTVKLTVDLSDDSLLSVSVSAEDLTINGDASLSNSSAGLKVFFDYDKVNKWMNFLGYDFAELRFMTAQMLVGINELAMIGLDTSSAEAIITSCEEKNIIDILDAATFLLTADSKYYMNELRMAAMGFSPVIYINGEPVEEIHLKALMDTLLDFAYIADSI</sequence>
<organism evidence="2 3">
    <name type="scientific">Candidatus Ornithospirochaeta stercoripullorum</name>
    <dbReference type="NCBI Taxonomy" id="2840899"/>
    <lineage>
        <taxon>Bacteria</taxon>
        <taxon>Pseudomonadati</taxon>
        <taxon>Spirochaetota</taxon>
        <taxon>Spirochaetia</taxon>
        <taxon>Spirochaetales</taxon>
        <taxon>Spirochaetaceae</taxon>
        <taxon>Spirochaetaceae incertae sedis</taxon>
        <taxon>Candidatus Ornithospirochaeta</taxon>
    </lineage>
</organism>
<proteinExistence type="predicted"/>
<protein>
    <submittedName>
        <fullName evidence="2">Uncharacterized protein</fullName>
    </submittedName>
</protein>
<gene>
    <name evidence="2" type="ORF">IAA97_00350</name>
</gene>
<reference evidence="2" key="1">
    <citation type="submission" date="2020-10" db="EMBL/GenBank/DDBJ databases">
        <authorList>
            <person name="Gilroy R."/>
        </authorList>
    </citation>
    <scope>NUCLEOTIDE SEQUENCE</scope>
    <source>
        <strain evidence="2">7293</strain>
    </source>
</reference>
<reference evidence="2" key="2">
    <citation type="journal article" date="2021" name="PeerJ">
        <title>Extensive microbial diversity within the chicken gut microbiome revealed by metagenomics and culture.</title>
        <authorList>
            <person name="Gilroy R."/>
            <person name="Ravi A."/>
            <person name="Getino M."/>
            <person name="Pursley I."/>
            <person name="Horton D.L."/>
            <person name="Alikhan N.F."/>
            <person name="Baker D."/>
            <person name="Gharbi K."/>
            <person name="Hall N."/>
            <person name="Watson M."/>
            <person name="Adriaenssens E.M."/>
            <person name="Foster-Nyarko E."/>
            <person name="Jarju S."/>
            <person name="Secka A."/>
            <person name="Antonio M."/>
            <person name="Oren A."/>
            <person name="Chaudhuri R.R."/>
            <person name="La Ragione R."/>
            <person name="Hildebrand F."/>
            <person name="Pallen M.J."/>
        </authorList>
    </citation>
    <scope>NUCLEOTIDE SEQUENCE</scope>
    <source>
        <strain evidence="2">7293</strain>
    </source>
</reference>
<keyword evidence="1" id="KW-0732">Signal</keyword>
<comment type="caution">
    <text evidence="2">The sequence shown here is derived from an EMBL/GenBank/DDBJ whole genome shotgun (WGS) entry which is preliminary data.</text>
</comment>
<name>A0A9D9DZJ9_9SPIO</name>
<dbReference type="Proteomes" id="UP000823615">
    <property type="component" value="Unassembled WGS sequence"/>
</dbReference>
<evidence type="ECO:0000313" key="2">
    <source>
        <dbReference type="EMBL" id="MBO8435421.1"/>
    </source>
</evidence>
<feature type="chain" id="PRO_5038515795" evidence="1">
    <location>
        <begin position="20"/>
        <end position="313"/>
    </location>
</feature>
<feature type="signal peptide" evidence="1">
    <location>
        <begin position="1"/>
        <end position="19"/>
    </location>
</feature>
<evidence type="ECO:0000313" key="3">
    <source>
        <dbReference type="Proteomes" id="UP000823615"/>
    </source>
</evidence>